<dbReference type="SUPFAM" id="SSF52047">
    <property type="entry name" value="RNI-like"/>
    <property type="match status" value="1"/>
</dbReference>
<dbReference type="InterPro" id="IPR006566">
    <property type="entry name" value="FBD"/>
</dbReference>
<gene>
    <name evidence="2" type="ORF">BAE44_0010440</name>
</gene>
<reference evidence="2 3" key="1">
    <citation type="submission" date="2016-09" db="EMBL/GenBank/DDBJ databases">
        <title>The draft genome of Dichanthelium oligosanthes: A C3 panicoid grass species.</title>
        <authorList>
            <person name="Studer A.J."/>
            <person name="Schnable J.C."/>
            <person name="Brutnell T.P."/>
        </authorList>
    </citation>
    <scope>NUCLEOTIDE SEQUENCE [LARGE SCALE GENOMIC DNA]</scope>
    <source>
        <strain evidence="3">cv. Kellogg 1175</strain>
        <tissue evidence="2">Leaf</tissue>
    </source>
</reference>
<dbReference type="Gene3D" id="3.80.10.10">
    <property type="entry name" value="Ribonuclease Inhibitor"/>
    <property type="match status" value="1"/>
</dbReference>
<dbReference type="InterPro" id="IPR001810">
    <property type="entry name" value="F-box_dom"/>
</dbReference>
<dbReference type="PROSITE" id="PS50181">
    <property type="entry name" value="FBOX"/>
    <property type="match status" value="1"/>
</dbReference>
<dbReference type="PANTHER" id="PTHR32141:SF97">
    <property type="entry name" value="OS04G0231400 PROTEIN"/>
    <property type="match status" value="1"/>
</dbReference>
<name>A0A1E5VTX0_9POAL</name>
<feature type="domain" description="F-box" evidence="1">
    <location>
        <begin position="10"/>
        <end position="46"/>
    </location>
</feature>
<protein>
    <recommendedName>
        <fullName evidence="1">F-box domain-containing protein</fullName>
    </recommendedName>
</protein>
<dbReference type="EMBL" id="LWDX02029807">
    <property type="protein sequence ID" value="OEL28542.1"/>
    <property type="molecule type" value="Genomic_DNA"/>
</dbReference>
<evidence type="ECO:0000313" key="3">
    <source>
        <dbReference type="Proteomes" id="UP000095767"/>
    </source>
</evidence>
<dbReference type="PANTHER" id="PTHR32141">
    <property type="match status" value="1"/>
</dbReference>
<comment type="caution">
    <text evidence="2">The sequence shown here is derived from an EMBL/GenBank/DDBJ whole genome shotgun (WGS) entry which is preliminary data.</text>
</comment>
<dbReference type="Gene3D" id="1.20.1280.50">
    <property type="match status" value="1"/>
</dbReference>
<dbReference type="SUPFAM" id="SSF81383">
    <property type="entry name" value="F-box domain"/>
    <property type="match status" value="1"/>
</dbReference>
<dbReference type="OrthoDB" id="612216at2759"/>
<dbReference type="InterPro" id="IPR036047">
    <property type="entry name" value="F-box-like_dom_sf"/>
</dbReference>
<dbReference type="Pfam" id="PF00646">
    <property type="entry name" value="F-box"/>
    <property type="match status" value="1"/>
</dbReference>
<dbReference type="InterPro" id="IPR053781">
    <property type="entry name" value="F-box_AtFBL13-like"/>
</dbReference>
<dbReference type="Proteomes" id="UP000095767">
    <property type="component" value="Unassembled WGS sequence"/>
</dbReference>
<accession>A0A1E5VTX0</accession>
<evidence type="ECO:0000313" key="2">
    <source>
        <dbReference type="EMBL" id="OEL28542.1"/>
    </source>
</evidence>
<organism evidence="2 3">
    <name type="scientific">Dichanthelium oligosanthes</name>
    <dbReference type="NCBI Taxonomy" id="888268"/>
    <lineage>
        <taxon>Eukaryota</taxon>
        <taxon>Viridiplantae</taxon>
        <taxon>Streptophyta</taxon>
        <taxon>Embryophyta</taxon>
        <taxon>Tracheophyta</taxon>
        <taxon>Spermatophyta</taxon>
        <taxon>Magnoliopsida</taxon>
        <taxon>Liliopsida</taxon>
        <taxon>Poales</taxon>
        <taxon>Poaceae</taxon>
        <taxon>PACMAD clade</taxon>
        <taxon>Panicoideae</taxon>
        <taxon>Panicodae</taxon>
        <taxon>Paniceae</taxon>
        <taxon>Dichantheliinae</taxon>
        <taxon>Dichanthelium</taxon>
    </lineage>
</organism>
<dbReference type="InterPro" id="IPR032675">
    <property type="entry name" value="LRR_dom_sf"/>
</dbReference>
<dbReference type="InterPro" id="IPR055302">
    <property type="entry name" value="F-box_dom-containing"/>
</dbReference>
<proteinExistence type="predicted"/>
<dbReference type="CDD" id="cd22160">
    <property type="entry name" value="F-box_AtFBL13-like"/>
    <property type="match status" value="1"/>
</dbReference>
<sequence length="469" mass="53300">MAAAAADDDDDRFSDVPDELLVHVISFLPVRDAARTAVLSRRWRPLWLRTGTINIDSSSSSYRKPFLSPEIIGKRLFRAALAAAGRQPVRRVSLFVNGDSDRLTKDTSLRYILMLLPAFLPGQNLRVLDLALCRLDLPPPQNEAGASFPRLASLRLVRCSIANHHMEALTRAAPSLAVLHVECLDCYCYPDNGGDRLLLHCPNLTDLTLADPKSSSIDVYAPRLRNFRYSGAFVEFVTKSEATNLRQVSLNFHHYTGQDRRFSGLLWQFLGSLQSMKALKLRLLNMKDLVVQHERLPLLHNLEHLELEAELDPDCREDPAEAIATLLGHCPVIRHLQLQFSRSCWYRGSHETMVRPDFDVSVDLFNKRESKEIALMLNRDGEDEPSIIDFPELTGCRFSCLQSHLKYVKLQFKLGKPNSFEVSLAKFLAENCKVLEVLQVEDGDQNFLSHINRKVDRWRLNALKRSDCT</sequence>
<evidence type="ECO:0000259" key="1">
    <source>
        <dbReference type="PROSITE" id="PS50181"/>
    </source>
</evidence>
<keyword evidence="3" id="KW-1185">Reference proteome</keyword>
<dbReference type="AlphaFoldDB" id="A0A1E5VTX0"/>
<dbReference type="Pfam" id="PF08387">
    <property type="entry name" value="FBD"/>
    <property type="match status" value="1"/>
</dbReference>